<feature type="transmembrane region" description="Helical" evidence="8">
    <location>
        <begin position="143"/>
        <end position="163"/>
    </location>
</feature>
<keyword evidence="10" id="KW-1185">Reference proteome</keyword>
<feature type="transmembrane region" description="Helical" evidence="8">
    <location>
        <begin position="292"/>
        <end position="313"/>
    </location>
</feature>
<dbReference type="PANTHER" id="PTHR36838">
    <property type="entry name" value="AUXIN EFFLUX CARRIER FAMILY PROTEIN"/>
    <property type="match status" value="1"/>
</dbReference>
<dbReference type="RefSeq" id="WP_318241343.1">
    <property type="nucleotide sequence ID" value="NZ_JACSQV010000004.1"/>
</dbReference>
<evidence type="ECO:0000256" key="1">
    <source>
        <dbReference type="ARBA" id="ARBA00004651"/>
    </source>
</evidence>
<evidence type="ECO:0000256" key="6">
    <source>
        <dbReference type="ARBA" id="ARBA00022989"/>
    </source>
</evidence>
<protein>
    <submittedName>
        <fullName evidence="9">AEC family transporter</fullName>
    </submittedName>
</protein>
<dbReference type="PANTHER" id="PTHR36838:SF1">
    <property type="entry name" value="SLR1864 PROTEIN"/>
    <property type="match status" value="1"/>
</dbReference>
<comment type="caution">
    <text evidence="9">The sequence shown here is derived from an EMBL/GenBank/DDBJ whole genome shotgun (WGS) entry which is preliminary data.</text>
</comment>
<dbReference type="InterPro" id="IPR038770">
    <property type="entry name" value="Na+/solute_symporter_sf"/>
</dbReference>
<reference evidence="9 10" key="1">
    <citation type="submission" date="2020-08" db="EMBL/GenBank/DDBJ databases">
        <title>A Genomic Blueprint of the Chicken Gut Microbiome.</title>
        <authorList>
            <person name="Gilroy R."/>
            <person name="Ravi A."/>
            <person name="Getino M."/>
            <person name="Pursley I."/>
            <person name="Horton D.L."/>
            <person name="Alikhan N.-F."/>
            <person name="Baker D."/>
            <person name="Gharbi K."/>
            <person name="Hall N."/>
            <person name="Watson M."/>
            <person name="Adriaenssens E.M."/>
            <person name="Foster-Nyarko E."/>
            <person name="Jarju S."/>
            <person name="Secka A."/>
            <person name="Antonio M."/>
            <person name="Oren A."/>
            <person name="Chaudhuri R."/>
            <person name="La Ragione R.M."/>
            <person name="Hildebrand F."/>
            <person name="Pallen M.J."/>
        </authorList>
    </citation>
    <scope>NUCLEOTIDE SEQUENCE [LARGE SCALE GENOMIC DNA]</scope>
    <source>
        <strain evidence="9 10">Sa3CUA2</strain>
    </source>
</reference>
<feature type="transmembrane region" description="Helical" evidence="8">
    <location>
        <begin position="325"/>
        <end position="344"/>
    </location>
</feature>
<dbReference type="Gene3D" id="1.20.1530.20">
    <property type="match status" value="1"/>
</dbReference>
<feature type="transmembrane region" description="Helical" evidence="8">
    <location>
        <begin position="230"/>
        <end position="252"/>
    </location>
</feature>
<feature type="transmembrane region" description="Helical" evidence="8">
    <location>
        <begin position="54"/>
        <end position="74"/>
    </location>
</feature>
<dbReference type="EMBL" id="JACSQV010000004">
    <property type="protein sequence ID" value="MBD7917943.1"/>
    <property type="molecule type" value="Genomic_DNA"/>
</dbReference>
<feature type="transmembrane region" description="Helical" evidence="8">
    <location>
        <begin position="86"/>
        <end position="107"/>
    </location>
</feature>
<comment type="subcellular location">
    <subcellularLocation>
        <location evidence="1">Cell membrane</location>
        <topology evidence="1">Multi-pass membrane protein</topology>
    </subcellularLocation>
</comment>
<accession>A0ABR8QBY8</accession>
<keyword evidence="7 8" id="KW-0472">Membrane</keyword>
<keyword evidence="4" id="KW-1003">Cell membrane</keyword>
<evidence type="ECO:0000256" key="8">
    <source>
        <dbReference type="SAM" id="Phobius"/>
    </source>
</evidence>
<evidence type="ECO:0000256" key="2">
    <source>
        <dbReference type="ARBA" id="ARBA00010145"/>
    </source>
</evidence>
<evidence type="ECO:0000256" key="4">
    <source>
        <dbReference type="ARBA" id="ARBA00022475"/>
    </source>
</evidence>
<evidence type="ECO:0000256" key="3">
    <source>
        <dbReference type="ARBA" id="ARBA00022448"/>
    </source>
</evidence>
<evidence type="ECO:0000313" key="9">
    <source>
        <dbReference type="EMBL" id="MBD7917943.1"/>
    </source>
</evidence>
<evidence type="ECO:0000256" key="7">
    <source>
        <dbReference type="ARBA" id="ARBA00023136"/>
    </source>
</evidence>
<dbReference type="Proteomes" id="UP000604241">
    <property type="component" value="Unassembled WGS sequence"/>
</dbReference>
<name>A0ABR8QBY8_9CELL</name>
<keyword evidence="3" id="KW-0813">Transport</keyword>
<feature type="transmembrane region" description="Helical" evidence="8">
    <location>
        <begin position="201"/>
        <end position="218"/>
    </location>
</feature>
<evidence type="ECO:0000313" key="10">
    <source>
        <dbReference type="Proteomes" id="UP000604241"/>
    </source>
</evidence>
<sequence length="345" mass="35205">MRGSRRDTARPVGPGAADALMSAVLAALGTMGAVVGLGWALGRWRVLGERAAPVLARVVFAVATPALLVSTVAHADLHLLASRTALVTWVSTTAVAVLAVVVLRLVWHRPAADVTVGTLASSYVNAGNIGLPLAVYLLDDPVAVVPTLLFQLLVLAPVAFAVLDARPTPPLEPRPGGAPAPAPGGRVPLAMRVETVVRRTLSNPIILATLTGLVLAALPWSLPEVALQPFALVGAAAAPLALITFGMSLAVPRTTGGAAPRRDLALAVGLRSVVHPVLTWGVGNALGLPAPALLAVVAMAALPTAQNVLVYAMRYRHGEALARDTGLATTILCVPVLLVVAATLG</sequence>
<keyword evidence="5 8" id="KW-0812">Transmembrane</keyword>
<organism evidence="9 10">
    <name type="scientific">Cellulomonas avistercoris</name>
    <dbReference type="NCBI Taxonomy" id="2762242"/>
    <lineage>
        <taxon>Bacteria</taxon>
        <taxon>Bacillati</taxon>
        <taxon>Actinomycetota</taxon>
        <taxon>Actinomycetes</taxon>
        <taxon>Micrococcales</taxon>
        <taxon>Cellulomonadaceae</taxon>
        <taxon>Cellulomonas</taxon>
    </lineage>
</organism>
<evidence type="ECO:0000256" key="5">
    <source>
        <dbReference type="ARBA" id="ARBA00022692"/>
    </source>
</evidence>
<keyword evidence="6 8" id="KW-1133">Transmembrane helix</keyword>
<dbReference type="Pfam" id="PF03547">
    <property type="entry name" value="Mem_trans"/>
    <property type="match status" value="1"/>
</dbReference>
<comment type="similarity">
    <text evidence="2">Belongs to the auxin efflux carrier (TC 2.A.69) family.</text>
</comment>
<gene>
    <name evidence="9" type="ORF">H9657_06585</name>
</gene>
<feature type="transmembrane region" description="Helical" evidence="8">
    <location>
        <begin position="20"/>
        <end position="42"/>
    </location>
</feature>
<feature type="transmembrane region" description="Helical" evidence="8">
    <location>
        <begin position="114"/>
        <end position="137"/>
    </location>
</feature>
<feature type="transmembrane region" description="Helical" evidence="8">
    <location>
        <begin position="264"/>
        <end position="286"/>
    </location>
</feature>
<proteinExistence type="inferred from homology"/>
<dbReference type="InterPro" id="IPR004776">
    <property type="entry name" value="Mem_transp_PIN-like"/>
</dbReference>